<dbReference type="PRINTS" id="PR00663">
    <property type="entry name" value="GALANINR"/>
</dbReference>
<keyword evidence="9 12" id="KW-0675">Receptor</keyword>
<keyword evidence="5 14" id="KW-1133">Transmembrane helix</keyword>
<dbReference type="Gene3D" id="1.20.1070.10">
    <property type="entry name" value="Rhodopsin 7-helix transmembrane proteins"/>
    <property type="match status" value="1"/>
</dbReference>
<dbReference type="InterPro" id="IPR000405">
    <property type="entry name" value="Galanin_rcpt"/>
</dbReference>
<dbReference type="InterPro" id="IPR000276">
    <property type="entry name" value="GPCR_Rhodpsn"/>
</dbReference>
<dbReference type="PANTHER" id="PTHR45695">
    <property type="entry name" value="LEUCOKININ RECEPTOR-RELATED"/>
    <property type="match status" value="1"/>
</dbReference>
<evidence type="ECO:0000256" key="2">
    <source>
        <dbReference type="ARBA" id="ARBA00010663"/>
    </source>
</evidence>
<feature type="transmembrane region" description="Helical" evidence="14">
    <location>
        <begin position="258"/>
        <end position="279"/>
    </location>
</feature>
<evidence type="ECO:0000256" key="5">
    <source>
        <dbReference type="ARBA" id="ARBA00022989"/>
    </source>
</evidence>
<dbReference type="EMBL" id="JACSDY010000004">
    <property type="protein sequence ID" value="KAF7429305.1"/>
    <property type="molecule type" value="Genomic_DNA"/>
</dbReference>
<dbReference type="Proteomes" id="UP000600918">
    <property type="component" value="Unassembled WGS sequence"/>
</dbReference>
<dbReference type="CDD" id="cd15096">
    <property type="entry name" value="7tmA_AstA_R_insect"/>
    <property type="match status" value="1"/>
</dbReference>
<comment type="caution">
    <text evidence="16">The sequence shown here is derived from an EMBL/GenBank/DDBJ whole genome shotgun (WGS) entry which is preliminary data.</text>
</comment>
<organism evidence="16 17">
    <name type="scientific">Vespula pensylvanica</name>
    <name type="common">Western yellow jacket</name>
    <name type="synonym">Wasp</name>
    <dbReference type="NCBI Taxonomy" id="30213"/>
    <lineage>
        <taxon>Eukaryota</taxon>
        <taxon>Metazoa</taxon>
        <taxon>Ecdysozoa</taxon>
        <taxon>Arthropoda</taxon>
        <taxon>Hexapoda</taxon>
        <taxon>Insecta</taxon>
        <taxon>Pterygota</taxon>
        <taxon>Neoptera</taxon>
        <taxon>Endopterygota</taxon>
        <taxon>Hymenoptera</taxon>
        <taxon>Apocrita</taxon>
        <taxon>Aculeata</taxon>
        <taxon>Vespoidea</taxon>
        <taxon>Vespidae</taxon>
        <taxon>Vespinae</taxon>
        <taxon>Vespula</taxon>
    </lineage>
</organism>
<dbReference type="PRINTS" id="PR00237">
    <property type="entry name" value="GPCRRHODOPSN"/>
</dbReference>
<dbReference type="PROSITE" id="PS50262">
    <property type="entry name" value="G_PROTEIN_RECEP_F1_2"/>
    <property type="match status" value="1"/>
</dbReference>
<evidence type="ECO:0000256" key="3">
    <source>
        <dbReference type="ARBA" id="ARBA00022475"/>
    </source>
</evidence>
<feature type="transmembrane region" description="Helical" evidence="14">
    <location>
        <begin position="128"/>
        <end position="149"/>
    </location>
</feature>
<keyword evidence="3" id="KW-1003">Cell membrane</keyword>
<keyword evidence="7 14" id="KW-0472">Membrane</keyword>
<feature type="region of interest" description="Disordered" evidence="13">
    <location>
        <begin position="336"/>
        <end position="361"/>
    </location>
</feature>
<evidence type="ECO:0000256" key="12">
    <source>
        <dbReference type="RuleBase" id="RU000688"/>
    </source>
</evidence>
<evidence type="ECO:0000256" key="11">
    <source>
        <dbReference type="ARBA" id="ARBA00023224"/>
    </source>
</evidence>
<comment type="subcellular location">
    <subcellularLocation>
        <location evidence="1">Cell membrane</location>
        <topology evidence="1">Multi-pass membrane protein</topology>
    </subcellularLocation>
</comment>
<evidence type="ECO:0000256" key="6">
    <source>
        <dbReference type="ARBA" id="ARBA00023040"/>
    </source>
</evidence>
<feature type="transmembrane region" description="Helical" evidence="14">
    <location>
        <begin position="54"/>
        <end position="79"/>
    </location>
</feature>
<dbReference type="Pfam" id="PF00001">
    <property type="entry name" value="7tm_1"/>
    <property type="match status" value="1"/>
</dbReference>
<dbReference type="FunFam" id="1.20.1070.10:FF:000255">
    <property type="entry name" value="Allatostatin A receptor"/>
    <property type="match status" value="1"/>
</dbReference>
<evidence type="ECO:0000256" key="7">
    <source>
        <dbReference type="ARBA" id="ARBA00023136"/>
    </source>
</evidence>
<name>A0A834P5C1_VESPE</name>
<evidence type="ECO:0000256" key="4">
    <source>
        <dbReference type="ARBA" id="ARBA00022692"/>
    </source>
</evidence>
<feature type="transmembrane region" description="Helical" evidence="14">
    <location>
        <begin position="211"/>
        <end position="237"/>
    </location>
</feature>
<protein>
    <recommendedName>
        <fullName evidence="15">G-protein coupled receptors family 1 profile domain-containing protein</fullName>
    </recommendedName>
</protein>
<dbReference type="SMART" id="SM01381">
    <property type="entry name" value="7TM_GPCR_Srsx"/>
    <property type="match status" value="1"/>
</dbReference>
<gene>
    <name evidence="16" type="ORF">H0235_005703</name>
</gene>
<dbReference type="PANTHER" id="PTHR45695:SF23">
    <property type="entry name" value="GALANIN-LIKE G-PROTEIN COUPLED RECEPTOR NPR-9"/>
    <property type="match status" value="1"/>
</dbReference>
<feature type="transmembrane region" description="Helical" evidence="14">
    <location>
        <begin position="170"/>
        <end position="191"/>
    </location>
</feature>
<evidence type="ECO:0000313" key="16">
    <source>
        <dbReference type="EMBL" id="KAF7429305.1"/>
    </source>
</evidence>
<dbReference type="GO" id="GO:0005886">
    <property type="term" value="C:plasma membrane"/>
    <property type="evidence" value="ECO:0007669"/>
    <property type="project" value="UniProtKB-SubCell"/>
</dbReference>
<dbReference type="InterPro" id="IPR017452">
    <property type="entry name" value="GPCR_Rhodpsn_7TM"/>
</dbReference>
<evidence type="ECO:0000256" key="14">
    <source>
        <dbReference type="SAM" id="Phobius"/>
    </source>
</evidence>
<evidence type="ECO:0000256" key="8">
    <source>
        <dbReference type="ARBA" id="ARBA00023157"/>
    </source>
</evidence>
<keyword evidence="6 12" id="KW-0297">G-protein coupled receptor</keyword>
<feature type="compositionally biased region" description="Polar residues" evidence="13">
    <location>
        <begin position="343"/>
        <end position="357"/>
    </location>
</feature>
<evidence type="ECO:0000256" key="1">
    <source>
        <dbReference type="ARBA" id="ARBA00004651"/>
    </source>
</evidence>
<dbReference type="PROSITE" id="PS00237">
    <property type="entry name" value="G_PROTEIN_RECEP_F1_1"/>
    <property type="match status" value="1"/>
</dbReference>
<reference evidence="16" key="1">
    <citation type="journal article" date="2020" name="G3 (Bethesda)">
        <title>High-Quality Assemblies for Three Invasive Social Wasps from the &lt;i&gt;Vespula&lt;/i&gt; Genus.</title>
        <authorList>
            <person name="Harrop T.W.R."/>
            <person name="Guhlin J."/>
            <person name="McLaughlin G.M."/>
            <person name="Permina E."/>
            <person name="Stockwell P."/>
            <person name="Gilligan J."/>
            <person name="Le Lec M.F."/>
            <person name="Gruber M.A.M."/>
            <person name="Quinn O."/>
            <person name="Lovegrove M."/>
            <person name="Duncan E.J."/>
            <person name="Remnant E.J."/>
            <person name="Van Eeckhoven J."/>
            <person name="Graham B."/>
            <person name="Knapp R.A."/>
            <person name="Langford K.W."/>
            <person name="Kronenberg Z."/>
            <person name="Press M.O."/>
            <person name="Eacker S.M."/>
            <person name="Wilson-Rankin E.E."/>
            <person name="Purcell J."/>
            <person name="Lester P.J."/>
            <person name="Dearden P.K."/>
        </authorList>
    </citation>
    <scope>NUCLEOTIDE SEQUENCE</scope>
    <source>
        <strain evidence="16">Volc-1</strain>
    </source>
</reference>
<accession>A0A834P5C1</accession>
<sequence>METSWDIGISNLTKESNISICNSTHSTLMDMENCEELKFDIGYDRDLIEKIVRVIVPVFFGMIGILGLIGNTLVVIVVAANPGMRSTTNILIINLAVADLLFVIFCIPFTATDFVLPFWPFGNIWCKIVQYLIIVTAYASVYTLVLMSLDRYLAVVHPITSMSWRTENHAILAICIAWAFIFALSTPALVIHGEDLDNSSTACRILPQYDWSFFQVSFFLTSYLLPLTLICVFYVCMLVRLWRGARVSAESRRGRRRVTRLVLVVVGVFAICWCPIQVILVTKSLEAYPLKSATIMVQIASHILAYTNSCVNPILYAFLSDNFRKAFRKIIYCRPRQDPQRSGPPTKTTRAASTGDTNDNHLHITHRRNVQC</sequence>
<keyword evidence="4 12" id="KW-0812">Transmembrane</keyword>
<feature type="domain" description="G-protein coupled receptors family 1 profile" evidence="15">
    <location>
        <begin position="70"/>
        <end position="316"/>
    </location>
</feature>
<evidence type="ECO:0000259" key="15">
    <source>
        <dbReference type="PROSITE" id="PS50262"/>
    </source>
</evidence>
<evidence type="ECO:0000256" key="13">
    <source>
        <dbReference type="SAM" id="MobiDB-lite"/>
    </source>
</evidence>
<evidence type="ECO:0000256" key="10">
    <source>
        <dbReference type="ARBA" id="ARBA00023180"/>
    </source>
</evidence>
<dbReference type="AlphaFoldDB" id="A0A834P5C1"/>
<keyword evidence="11 12" id="KW-0807">Transducer</keyword>
<evidence type="ECO:0000256" key="9">
    <source>
        <dbReference type="ARBA" id="ARBA00023170"/>
    </source>
</evidence>
<keyword evidence="17" id="KW-1185">Reference proteome</keyword>
<feature type="transmembrane region" description="Helical" evidence="14">
    <location>
        <begin position="299"/>
        <end position="319"/>
    </location>
</feature>
<dbReference type="GO" id="GO:0004930">
    <property type="term" value="F:G protein-coupled receptor activity"/>
    <property type="evidence" value="ECO:0007669"/>
    <property type="project" value="UniProtKB-KW"/>
</dbReference>
<evidence type="ECO:0000313" key="17">
    <source>
        <dbReference type="Proteomes" id="UP000600918"/>
    </source>
</evidence>
<keyword evidence="10" id="KW-0325">Glycoprotein</keyword>
<feature type="transmembrane region" description="Helical" evidence="14">
    <location>
        <begin position="91"/>
        <end position="116"/>
    </location>
</feature>
<proteinExistence type="inferred from homology"/>
<dbReference type="SUPFAM" id="SSF81321">
    <property type="entry name" value="Family A G protein-coupled receptor-like"/>
    <property type="match status" value="1"/>
</dbReference>
<keyword evidence="8" id="KW-1015">Disulfide bond</keyword>
<comment type="similarity">
    <text evidence="2 12">Belongs to the G-protein coupled receptor 1 family.</text>
</comment>